<name>A0A0J7ZE23_STRVR</name>
<sequence>MDMPQGGYTETIAEPHLAGLQTKDLVQIAELASRMIRKAHCPLYGFVRTVREAVNEVRELIVEGHRDQARKLAEQILHLIHEFLQQLDGQEAEPRAAT</sequence>
<evidence type="ECO:0000313" key="2">
    <source>
        <dbReference type="Proteomes" id="UP000037432"/>
    </source>
</evidence>
<organism evidence="1 2">
    <name type="scientific">Streptomyces viridochromogenes</name>
    <dbReference type="NCBI Taxonomy" id="1938"/>
    <lineage>
        <taxon>Bacteria</taxon>
        <taxon>Bacillati</taxon>
        <taxon>Actinomycetota</taxon>
        <taxon>Actinomycetes</taxon>
        <taxon>Kitasatosporales</taxon>
        <taxon>Streptomycetaceae</taxon>
        <taxon>Streptomyces</taxon>
    </lineage>
</organism>
<comment type="caution">
    <text evidence="1">The sequence shown here is derived from an EMBL/GenBank/DDBJ whole genome shotgun (WGS) entry which is preliminary data.</text>
</comment>
<dbReference type="EMBL" id="LFNT01000015">
    <property type="protein sequence ID" value="KMS74084.1"/>
    <property type="molecule type" value="Genomic_DNA"/>
</dbReference>
<protein>
    <submittedName>
        <fullName evidence="1">Uncharacterized protein</fullName>
    </submittedName>
</protein>
<reference evidence="1 2" key="1">
    <citation type="submission" date="2015-06" db="EMBL/GenBank/DDBJ databases">
        <authorList>
            <person name="Ju K.-S."/>
            <person name="Doroghazi J.R."/>
            <person name="Metcalf W.W."/>
        </authorList>
    </citation>
    <scope>NUCLEOTIDE SEQUENCE [LARGE SCALE GENOMIC DNA]</scope>
    <source>
        <strain evidence="1 2">NRRL 3414</strain>
    </source>
</reference>
<dbReference type="Proteomes" id="UP000037432">
    <property type="component" value="Unassembled WGS sequence"/>
</dbReference>
<dbReference type="AlphaFoldDB" id="A0A0J7ZE23"/>
<dbReference type="PATRIC" id="fig|1938.3.peg.9818"/>
<gene>
    <name evidence="1" type="ORF">ACM01_15780</name>
</gene>
<proteinExistence type="predicted"/>
<evidence type="ECO:0000313" key="1">
    <source>
        <dbReference type="EMBL" id="KMS74084.1"/>
    </source>
</evidence>
<accession>A0A0J7ZE23</accession>